<dbReference type="Proteomes" id="UP000182062">
    <property type="component" value="Unassembled WGS sequence"/>
</dbReference>
<keyword evidence="3" id="KW-1185">Reference proteome</keyword>
<protein>
    <submittedName>
        <fullName evidence="2">Uncharacterized protein</fullName>
    </submittedName>
</protein>
<name>A0A1J6W5N6_9BACI</name>
<dbReference type="PROSITE" id="PS51257">
    <property type="entry name" value="PROKAR_LIPOPROTEIN"/>
    <property type="match status" value="1"/>
</dbReference>
<dbReference type="EMBL" id="MINN01000057">
    <property type="protein sequence ID" value="OIU72925.1"/>
    <property type="molecule type" value="Genomic_DNA"/>
</dbReference>
<comment type="caution">
    <text evidence="2">The sequence shown here is derived from an EMBL/GenBank/DDBJ whole genome shotgun (WGS) entry which is preliminary data.</text>
</comment>
<keyword evidence="1" id="KW-1133">Transmembrane helix</keyword>
<accession>A0A1J6W5N6</accession>
<keyword evidence="1" id="KW-0812">Transmembrane</keyword>
<dbReference type="RefSeq" id="WP_071617090.1">
    <property type="nucleotide sequence ID" value="NZ_MINN01000057.1"/>
</dbReference>
<feature type="transmembrane region" description="Helical" evidence="1">
    <location>
        <begin position="15"/>
        <end position="35"/>
    </location>
</feature>
<evidence type="ECO:0000313" key="3">
    <source>
        <dbReference type="Proteomes" id="UP000182062"/>
    </source>
</evidence>
<keyword evidence="1" id="KW-0472">Membrane</keyword>
<organism evidence="2 3">
    <name type="scientific">Rossellomorea aquimaris</name>
    <dbReference type="NCBI Taxonomy" id="189382"/>
    <lineage>
        <taxon>Bacteria</taxon>
        <taxon>Bacillati</taxon>
        <taxon>Bacillota</taxon>
        <taxon>Bacilli</taxon>
        <taxon>Bacillales</taxon>
        <taxon>Bacillaceae</taxon>
        <taxon>Rossellomorea</taxon>
    </lineage>
</organism>
<reference evidence="2 3" key="1">
    <citation type="submission" date="2016-09" db="EMBL/GenBank/DDBJ databases">
        <title>Bacillus aquimaris SAMM genome sequence reveals colonization and biosurfactant production capacities.</title>
        <authorList>
            <person name="Waghmode S.R."/>
            <person name="Suryavanshi M.V."/>
        </authorList>
    </citation>
    <scope>NUCLEOTIDE SEQUENCE [LARGE SCALE GENOMIC DNA]</scope>
    <source>
        <strain evidence="2 3">SAMM</strain>
    </source>
</reference>
<dbReference type="AlphaFoldDB" id="A0A1J6W5N6"/>
<proteinExistence type="predicted"/>
<gene>
    <name evidence="2" type="ORF">BHE18_00990</name>
</gene>
<sequence>MKRLTVEVLFSFDGLTIKMILLVLQQVIFISFCACGKADSKMLSSPQRKAARREFTDEFHDVKQISGLVL</sequence>
<evidence type="ECO:0000256" key="1">
    <source>
        <dbReference type="SAM" id="Phobius"/>
    </source>
</evidence>
<evidence type="ECO:0000313" key="2">
    <source>
        <dbReference type="EMBL" id="OIU72925.1"/>
    </source>
</evidence>